<dbReference type="Gene3D" id="3.40.50.10540">
    <property type="entry name" value="Crotonobetainyl-coa:carnitine coa-transferase, domain 1"/>
    <property type="match status" value="1"/>
</dbReference>
<proteinExistence type="predicted"/>
<name>A0A101MZV1_9ACTN</name>
<dbReference type="InterPro" id="IPR023606">
    <property type="entry name" value="CoA-Trfase_III_dom_1_sf"/>
</dbReference>
<evidence type="ECO:0000313" key="4">
    <source>
        <dbReference type="Proteomes" id="UP000053039"/>
    </source>
</evidence>
<dbReference type="PANTHER" id="PTHR48207">
    <property type="entry name" value="SUCCINATE--HYDROXYMETHYLGLUTARATE COA-TRANSFERASE"/>
    <property type="match status" value="1"/>
</dbReference>
<dbReference type="PANTHER" id="PTHR48207:SF3">
    <property type="entry name" value="SUCCINATE--HYDROXYMETHYLGLUTARATE COA-TRANSFERASE"/>
    <property type="match status" value="1"/>
</dbReference>
<feature type="region of interest" description="Disordered" evidence="2">
    <location>
        <begin position="39"/>
        <end position="59"/>
    </location>
</feature>
<dbReference type="Proteomes" id="UP000053039">
    <property type="component" value="Unassembled WGS sequence"/>
</dbReference>
<evidence type="ECO:0000256" key="2">
    <source>
        <dbReference type="SAM" id="MobiDB-lite"/>
    </source>
</evidence>
<dbReference type="Gene3D" id="3.30.1540.10">
    <property type="entry name" value="formyl-coa transferase, domain 3"/>
    <property type="match status" value="1"/>
</dbReference>
<protein>
    <submittedName>
        <fullName evidence="3">CoA-transferase</fullName>
    </submittedName>
</protein>
<reference evidence="3 4" key="1">
    <citation type="submission" date="2015-10" db="EMBL/GenBank/DDBJ databases">
        <title>Draft genome sequence of Streptomyces pseudovenezuelae DSM 40212, type strain for the species Streptomyces pseudovenezuelae.</title>
        <authorList>
            <person name="Ruckert C."/>
            <person name="Winkler A."/>
            <person name="Kalinowski J."/>
            <person name="Kampfer P."/>
            <person name="Glaeser S."/>
        </authorList>
    </citation>
    <scope>NUCLEOTIDE SEQUENCE [LARGE SCALE GENOMIC DNA]</scope>
    <source>
        <strain evidence="3 4">DSM 40212</strain>
    </source>
</reference>
<accession>A0A101MZV1</accession>
<evidence type="ECO:0000313" key="3">
    <source>
        <dbReference type="EMBL" id="KUM83950.1"/>
    </source>
</evidence>
<dbReference type="RefSeq" id="WP_031055152.1">
    <property type="nucleotide sequence ID" value="NZ_JBEYZI010000007.1"/>
</dbReference>
<dbReference type="InterPro" id="IPR003673">
    <property type="entry name" value="CoA-Trfase_fam_III"/>
</dbReference>
<gene>
    <name evidence="3" type="ORF">AQI94_33965</name>
</gene>
<comment type="caution">
    <text evidence="3">The sequence shown here is derived from an EMBL/GenBank/DDBJ whole genome shotgun (WGS) entry which is preliminary data.</text>
</comment>
<dbReference type="Pfam" id="PF02515">
    <property type="entry name" value="CoA_transf_3"/>
    <property type="match status" value="1"/>
</dbReference>
<dbReference type="OrthoDB" id="9797653at2"/>
<keyword evidence="1 3" id="KW-0808">Transferase</keyword>
<dbReference type="SUPFAM" id="SSF89796">
    <property type="entry name" value="CoA-transferase family III (CaiB/BaiF)"/>
    <property type="match status" value="1"/>
</dbReference>
<evidence type="ECO:0000256" key="1">
    <source>
        <dbReference type="ARBA" id="ARBA00022679"/>
    </source>
</evidence>
<dbReference type="GO" id="GO:0008410">
    <property type="term" value="F:CoA-transferase activity"/>
    <property type="evidence" value="ECO:0007669"/>
    <property type="project" value="TreeGrafter"/>
</dbReference>
<dbReference type="InterPro" id="IPR050483">
    <property type="entry name" value="CoA-transferase_III_domain"/>
</dbReference>
<dbReference type="EMBL" id="LMWM01000040">
    <property type="protein sequence ID" value="KUM83950.1"/>
    <property type="molecule type" value="Genomic_DNA"/>
</dbReference>
<dbReference type="AlphaFoldDB" id="A0A101MZV1"/>
<organism evidence="3 4">
    <name type="scientific">Streptomyces pseudovenezuelae</name>
    <dbReference type="NCBI Taxonomy" id="67350"/>
    <lineage>
        <taxon>Bacteria</taxon>
        <taxon>Bacillati</taxon>
        <taxon>Actinomycetota</taxon>
        <taxon>Actinomycetes</taxon>
        <taxon>Kitasatosporales</taxon>
        <taxon>Streptomycetaceae</taxon>
        <taxon>Streptomyces</taxon>
        <taxon>Streptomyces aurantiacus group</taxon>
    </lineage>
</organism>
<sequence>MPSTALAGIRVLDLSRILAAPLATQMLADLGAEVIKVERPGSGDDSRTYGPPFAPGPEGDRTDTAAFYLSCNRNKRSVTVNHASAEGQELIRALAARSDVLVENFRTGTLAKYGLDHASLRALNPRLVYLSVTGFGQTGPYADRPGYDGIFQAMSGMMSVSGHPEEPMKVGVSMIDILTGLYASTAVLTALRHRDRTGEGQFIDLSLLDCGLASLSHFAMNYLVSGEVPQRRGNGGYGGIPSQAFPCEDRPIFLVAGNDKQFAAFCAAADRTDLLQDERFATTPARIAHREEILPVLAAILRTRTRDEWLTVLDAHDVPAGPYNEMPEVFADPQIQHRGMLIEVEDPASGPLPMLANPIRFTATPVEGYAPPPALGEHTAEVLTALAGVTDSQLAALRDRGVV</sequence>
<dbReference type="InterPro" id="IPR044855">
    <property type="entry name" value="CoA-Trfase_III_dom3_sf"/>
</dbReference>